<evidence type="ECO:0000256" key="1">
    <source>
        <dbReference type="SAM" id="MobiDB-lite"/>
    </source>
</evidence>
<feature type="region of interest" description="Disordered" evidence="1">
    <location>
        <begin position="891"/>
        <end position="953"/>
    </location>
</feature>
<feature type="region of interest" description="Disordered" evidence="1">
    <location>
        <begin position="249"/>
        <end position="269"/>
    </location>
</feature>
<feature type="compositionally biased region" description="Polar residues" evidence="1">
    <location>
        <begin position="66"/>
        <end position="76"/>
    </location>
</feature>
<feature type="compositionally biased region" description="Basic and acidic residues" evidence="1">
    <location>
        <begin position="935"/>
        <end position="944"/>
    </location>
</feature>
<reference evidence="2" key="1">
    <citation type="submission" date="2022-01" db="EMBL/GenBank/DDBJ databases">
        <title>Genome Sequence Resource for Two Populations of Ditylenchus destructor, the Migratory Endoparasitic Phytonematode.</title>
        <authorList>
            <person name="Zhang H."/>
            <person name="Lin R."/>
            <person name="Xie B."/>
        </authorList>
    </citation>
    <scope>NUCLEOTIDE SEQUENCE</scope>
    <source>
        <strain evidence="2">BazhouSP</strain>
    </source>
</reference>
<feature type="compositionally biased region" description="Polar residues" evidence="1">
    <location>
        <begin position="483"/>
        <end position="500"/>
    </location>
</feature>
<keyword evidence="3" id="KW-1185">Reference proteome</keyword>
<dbReference type="Proteomes" id="UP001201812">
    <property type="component" value="Unassembled WGS sequence"/>
</dbReference>
<evidence type="ECO:0000313" key="2">
    <source>
        <dbReference type="EMBL" id="KAI1725872.1"/>
    </source>
</evidence>
<dbReference type="EMBL" id="JAKKPZ010000002">
    <property type="protein sequence ID" value="KAI1725872.1"/>
    <property type="molecule type" value="Genomic_DNA"/>
</dbReference>
<feature type="compositionally biased region" description="Polar residues" evidence="1">
    <location>
        <begin position="256"/>
        <end position="269"/>
    </location>
</feature>
<organism evidence="2 3">
    <name type="scientific">Ditylenchus destructor</name>
    <dbReference type="NCBI Taxonomy" id="166010"/>
    <lineage>
        <taxon>Eukaryota</taxon>
        <taxon>Metazoa</taxon>
        <taxon>Ecdysozoa</taxon>
        <taxon>Nematoda</taxon>
        <taxon>Chromadorea</taxon>
        <taxon>Rhabditida</taxon>
        <taxon>Tylenchina</taxon>
        <taxon>Tylenchomorpha</taxon>
        <taxon>Sphaerularioidea</taxon>
        <taxon>Anguinidae</taxon>
        <taxon>Anguininae</taxon>
        <taxon>Ditylenchus</taxon>
    </lineage>
</organism>
<feature type="compositionally biased region" description="Basic and acidic residues" evidence="1">
    <location>
        <begin position="302"/>
        <end position="314"/>
    </location>
</feature>
<feature type="region of interest" description="Disordered" evidence="1">
    <location>
        <begin position="293"/>
        <end position="336"/>
    </location>
</feature>
<proteinExistence type="predicted"/>
<feature type="region of interest" description="Disordered" evidence="1">
    <location>
        <begin position="472"/>
        <end position="500"/>
    </location>
</feature>
<gene>
    <name evidence="2" type="ORF">DdX_02556</name>
</gene>
<feature type="region of interest" description="Disordered" evidence="1">
    <location>
        <begin position="29"/>
        <end position="93"/>
    </location>
</feature>
<feature type="compositionally biased region" description="Low complexity" evidence="1">
    <location>
        <begin position="719"/>
        <end position="729"/>
    </location>
</feature>
<feature type="compositionally biased region" description="Basic and acidic residues" evidence="1">
    <location>
        <begin position="472"/>
        <end position="482"/>
    </location>
</feature>
<accession>A0AAD4NHV2</accession>
<feature type="region of interest" description="Disordered" evidence="1">
    <location>
        <begin position="1010"/>
        <end position="1054"/>
    </location>
</feature>
<feature type="compositionally biased region" description="Basic and acidic residues" evidence="1">
    <location>
        <begin position="1029"/>
        <end position="1040"/>
    </location>
</feature>
<feature type="compositionally biased region" description="Low complexity" evidence="1">
    <location>
        <begin position="751"/>
        <end position="766"/>
    </location>
</feature>
<dbReference type="AlphaFoldDB" id="A0AAD4NHV2"/>
<protein>
    <recommendedName>
        <fullName evidence="4">PWWP domain-containing protein</fullName>
    </recommendedName>
</protein>
<feature type="region of interest" description="Disordered" evidence="1">
    <location>
        <begin position="748"/>
        <end position="831"/>
    </location>
</feature>
<dbReference type="SUPFAM" id="SSF63748">
    <property type="entry name" value="Tudor/PWWP/MBT"/>
    <property type="match status" value="1"/>
</dbReference>
<dbReference type="Gene3D" id="2.30.30.140">
    <property type="match status" value="1"/>
</dbReference>
<feature type="region of interest" description="Disordered" evidence="1">
    <location>
        <begin position="704"/>
        <end position="733"/>
    </location>
</feature>
<sequence>MPSLPLPDEKSQKKIAQFRRLRKALLKKSISGSGGDVSATDFDFDNIQEESKTGPQKIFNEIDEPTPSTSKEGTNQEAEKGNTEHNQKSIEDNAEYVTEIPTTLKIIAKGEGFMAISASIDGSEYTGMLYKNDSTSSSNATSLFPVAAREQFVDLCRQDDVDVIADQWVSMLTMRQFLPSRQRRTSVTDWAKRQGRVICYACLCTVPPEEKSMPFACNCRERQRQRANRLKCSSYALPSKDRLVVVGKARDGAPSKSRTGNSPHPSTSKLFYIKPKITDTNQSGQNQQNIVYTISQSPSPELVDKSNGDMHENESMQSDNRSSISEEHINDQTSESLTVETGPCCYEIARCVNENIDFAEDNRKLTSLTNIVYTQTEDAESTSGVEQHNEAVTPTTLNFGTDSQSRLSPSSMMTPLKIVTETEKEKISLTELIRAKLSAVKRGFSSPPTSIYFTAARNGSISAAKKSTLCTKNEEKSGDKRPTITSKAITEPNSNSKTANSVAPFVENNMCIKSASNKEYSYFPAENKSNGSAKPQSAAIDSREHTLNTVAALLHPVTCKDSDKIHEGASVAAPNAQRIDDECNRPNDLFDISTDLAGDNQNQNINAPVAVKKADVETIIAETPRLEQEHEDSFSRSAKFNSQSGSQIPEIVGTMEAAKAVVKLDSSKDSSEQIQCVDNVTTQSSEQQTESKLGRQVELISFQEPSTSPDSTFAMNVPNSHSTSSNNSSPVIDTPDIVVRSIERELYMQQSLSSSPSPALSPCSSSTKRRKSAGAPPWSQKRRKSSAESSTNTVSDEKSQRRHKRPKRDYTPTEYETDIATSVANNDKSKAEPKLKSHFNCYRAKSLINERAFGKPPRLEIPNLDDTNTPHYVIRQNNSPLQMTIVKITGPSSNRSAQNQNSLPHNTNLSSRSDSTKKPSLHASDTKPLIRAKTVNKESQKDAAHSSTDIDCSANQLPTSKLVKALNLEKKISQLKQNYVETVGPQTIARSSGLKTTAKVSSSAIKTKISSGNANKATPKPGLQSVKKKSVESSTKKRVSEPSSSQAESSKENDEIKMMIHPVYGIRIGDVVWARAKQAPYWPGRIIELGMQSTKVAWCGETTYNEVDINTVEDFMKSLSNRFPPASREMSGKKKLCLAIADAIDLVKPAKEELDFRLNTIVAKALMDKYDWDLDGITVFSGKKQVLISDGSLRQTKSTSAAASSLKVIKEEPPDDTMSST</sequence>
<comment type="caution">
    <text evidence="2">The sequence shown here is derived from an EMBL/GenBank/DDBJ whole genome shotgun (WGS) entry which is preliminary data.</text>
</comment>
<evidence type="ECO:0008006" key="4">
    <source>
        <dbReference type="Google" id="ProtNLM"/>
    </source>
</evidence>
<feature type="compositionally biased region" description="Polar residues" evidence="1">
    <location>
        <begin position="704"/>
        <end position="718"/>
    </location>
</feature>
<feature type="region of interest" description="Disordered" evidence="1">
    <location>
        <begin position="1202"/>
        <end position="1221"/>
    </location>
</feature>
<feature type="compositionally biased region" description="Basic and acidic residues" evidence="1">
    <location>
        <begin position="77"/>
        <end position="91"/>
    </location>
</feature>
<name>A0AAD4NHV2_9BILA</name>
<feature type="compositionally biased region" description="Polar residues" evidence="1">
    <location>
        <begin position="891"/>
        <end position="913"/>
    </location>
</feature>
<evidence type="ECO:0000313" key="3">
    <source>
        <dbReference type="Proteomes" id="UP001201812"/>
    </source>
</evidence>